<dbReference type="RefSeq" id="WP_212491895.1">
    <property type="nucleotide sequence ID" value="NZ_JAFCJH010000004.1"/>
</dbReference>
<keyword evidence="2" id="KW-1185">Reference proteome</keyword>
<evidence type="ECO:0000313" key="1">
    <source>
        <dbReference type="EMBL" id="MBR0794806.1"/>
    </source>
</evidence>
<accession>A0ABS5FEP1</accession>
<protein>
    <submittedName>
        <fullName evidence="1">Uncharacterized protein</fullName>
    </submittedName>
</protein>
<evidence type="ECO:0000313" key="2">
    <source>
        <dbReference type="Proteomes" id="UP001315278"/>
    </source>
</evidence>
<dbReference type="EMBL" id="JAFCJH010000004">
    <property type="protein sequence ID" value="MBR0794806.1"/>
    <property type="molecule type" value="Genomic_DNA"/>
</dbReference>
<proteinExistence type="predicted"/>
<gene>
    <name evidence="1" type="ORF">JQ615_05285</name>
</gene>
<comment type="caution">
    <text evidence="1">The sequence shown here is derived from an EMBL/GenBank/DDBJ whole genome shotgun (WGS) entry which is preliminary data.</text>
</comment>
<organism evidence="1 2">
    <name type="scientific">Bradyrhizobium jicamae</name>
    <dbReference type="NCBI Taxonomy" id="280332"/>
    <lineage>
        <taxon>Bacteria</taxon>
        <taxon>Pseudomonadati</taxon>
        <taxon>Pseudomonadota</taxon>
        <taxon>Alphaproteobacteria</taxon>
        <taxon>Hyphomicrobiales</taxon>
        <taxon>Nitrobacteraceae</taxon>
        <taxon>Bradyrhizobium</taxon>
    </lineage>
</organism>
<sequence length="95" mass="10581">MLTIVGDRIASRRARLRPGSLLHIHEAIWYLFRPVQQPCGGSHDREAGEADHELLDERALKPGRRSPIAKMSLRKSDQGLEFPPSMLAAADEIIG</sequence>
<reference evidence="2" key="1">
    <citation type="journal article" date="2021" name="ISME J.">
        <title>Evolutionary origin and ecological implication of a unique nif island in free-living Bradyrhizobium lineages.</title>
        <authorList>
            <person name="Tao J."/>
        </authorList>
    </citation>
    <scope>NUCLEOTIDE SEQUENCE [LARGE SCALE GENOMIC DNA]</scope>
    <source>
        <strain evidence="2">SZCCT0434</strain>
    </source>
</reference>
<name>A0ABS5FEP1_9BRAD</name>
<dbReference type="Proteomes" id="UP001315278">
    <property type="component" value="Unassembled WGS sequence"/>
</dbReference>